<dbReference type="SMR" id="A0A5P9RU45"/>
<dbReference type="GO" id="GO:0005763">
    <property type="term" value="C:mitochondrial small ribosomal subunit"/>
    <property type="evidence" value="ECO:0007669"/>
    <property type="project" value="TreeGrafter"/>
</dbReference>
<dbReference type="PANTHER" id="PTHR12534">
    <property type="entry name" value="30S RIBOSOMAL PROTEIN S2 PROKARYOTIC AND ORGANELLAR"/>
    <property type="match status" value="1"/>
</dbReference>
<organism evidence="7">
    <name type="scientific">Cyanidioschyzon merolae</name>
    <name type="common">Red alga</name>
    <dbReference type="NCBI Taxonomy" id="45157"/>
    <lineage>
        <taxon>Eukaryota</taxon>
        <taxon>Rhodophyta</taxon>
        <taxon>Bangiophyceae</taxon>
        <taxon>Cyanidiales</taxon>
        <taxon>Cyanidiaceae</taxon>
        <taxon>Cyanidioschyzon</taxon>
    </lineage>
</organism>
<reference evidence="6" key="1">
    <citation type="submission" date="2018-11" db="EMBL/GenBank/DDBJ databases">
        <title>Complete Plastid Genome of Cyanidioschyzon merolae Isolate 5508.</title>
        <authorList>
            <person name="Bi G."/>
        </authorList>
    </citation>
    <scope>NUCLEOTIDE SEQUENCE</scope>
    <source>
        <strain evidence="6">5508</strain>
    </source>
</reference>
<dbReference type="GO" id="GO:0006412">
    <property type="term" value="P:translation"/>
    <property type="evidence" value="ECO:0007669"/>
    <property type="project" value="UniProtKB-UniRule"/>
</dbReference>
<dbReference type="AlphaFoldDB" id="A0A5P9RU45"/>
<protein>
    <recommendedName>
        <fullName evidence="4">Small ribosomal subunit protein uS2c</fullName>
    </recommendedName>
</protein>
<dbReference type="Gene3D" id="3.40.50.10490">
    <property type="entry name" value="Glucose-6-phosphate isomerase like protein, domain 1"/>
    <property type="match status" value="1"/>
</dbReference>
<accession>A0A5P9RU45</accession>
<dbReference type="Gene3D" id="1.10.287.610">
    <property type="entry name" value="Helix hairpin bin"/>
    <property type="match status" value="1"/>
</dbReference>
<dbReference type="GO" id="GO:0009507">
    <property type="term" value="C:chloroplast"/>
    <property type="evidence" value="ECO:0007669"/>
    <property type="project" value="UniProtKB-SubCell"/>
</dbReference>
<dbReference type="InterPro" id="IPR018130">
    <property type="entry name" value="Ribosomal_uS2_CS"/>
</dbReference>
<evidence type="ECO:0000256" key="3">
    <source>
        <dbReference type="ARBA" id="ARBA00023274"/>
    </source>
</evidence>
<dbReference type="PROSITE" id="PS00962">
    <property type="entry name" value="RIBOSOMAL_S2_1"/>
    <property type="match status" value="1"/>
</dbReference>
<dbReference type="OMA" id="PYIFMEK"/>
<feature type="coiled-coil region" evidence="5">
    <location>
        <begin position="121"/>
        <end position="148"/>
    </location>
</feature>
<dbReference type="EMBL" id="MK231135">
    <property type="protein sequence ID" value="QFV17238.1"/>
    <property type="molecule type" value="Genomic_DNA"/>
</dbReference>
<gene>
    <name evidence="4 7" type="primary">rps2</name>
</gene>
<evidence type="ECO:0000313" key="7">
    <source>
        <dbReference type="EMBL" id="QFV17238.1"/>
    </source>
</evidence>
<dbReference type="InterPro" id="IPR005706">
    <property type="entry name" value="Ribosomal_uS2_bac/mit/plastid"/>
</dbReference>
<proteinExistence type="inferred from homology"/>
<keyword evidence="3 4" id="KW-0687">Ribonucleoprotein</keyword>
<keyword evidence="7" id="KW-0934">Plastid</keyword>
<dbReference type="SUPFAM" id="SSF52313">
    <property type="entry name" value="Ribosomal protein S2"/>
    <property type="match status" value="1"/>
</dbReference>
<keyword evidence="2 4" id="KW-0689">Ribosomal protein</keyword>
<dbReference type="InterPro" id="IPR001865">
    <property type="entry name" value="Ribosomal_uS2"/>
</dbReference>
<comment type="subcellular location">
    <subcellularLocation>
        <location evidence="4">Plastid</location>
        <location evidence="4">Chloroplast</location>
    </subcellularLocation>
</comment>
<evidence type="ECO:0000256" key="4">
    <source>
        <dbReference type="HAMAP-Rule" id="MF_00291"/>
    </source>
</evidence>
<comment type="similarity">
    <text evidence="1 4">Belongs to the universal ribosomal protein uS2 family.</text>
</comment>
<dbReference type="NCBIfam" id="TIGR01011">
    <property type="entry name" value="rpsB_bact"/>
    <property type="match status" value="1"/>
</dbReference>
<evidence type="ECO:0000313" key="6">
    <source>
        <dbReference type="EMBL" id="QFV17065.1"/>
    </source>
</evidence>
<dbReference type="GO" id="GO:0003735">
    <property type="term" value="F:structural constituent of ribosome"/>
    <property type="evidence" value="ECO:0007669"/>
    <property type="project" value="InterPro"/>
</dbReference>
<keyword evidence="7" id="KW-0150">Chloroplast</keyword>
<dbReference type="Pfam" id="PF00318">
    <property type="entry name" value="Ribosomal_S2"/>
    <property type="match status" value="1"/>
</dbReference>
<dbReference type="PRINTS" id="PR00395">
    <property type="entry name" value="RIBOSOMALS2"/>
</dbReference>
<dbReference type="InterPro" id="IPR023591">
    <property type="entry name" value="Ribosomal_uS2_flav_dom_sf"/>
</dbReference>
<sequence length="221" mass="24838">MMKIQQLLEAGVHLGHQAKRWNPKMLPYLYTQRMGIHIIDLVQTAHLLNQACETLTVQVSEGKRVLFVGTKPQASVVVEEEATRCGEFFINQRWLGGLLTNWTTVQSRLKRWRELLEADMDHLTKKEASALRRELNQLNRQMRGIQNMDQIPDIVIVVDPNKENTAVLECHKLGILTIGIVDTNADPESVDLAIPANDDAIASLQLILSCLADAILKGKSI</sequence>
<evidence type="ECO:0000256" key="2">
    <source>
        <dbReference type="ARBA" id="ARBA00022980"/>
    </source>
</evidence>
<evidence type="ECO:0000256" key="5">
    <source>
        <dbReference type="SAM" id="Coils"/>
    </source>
</evidence>
<keyword evidence="5" id="KW-0175">Coiled coil</keyword>
<reference evidence="7" key="2">
    <citation type="submission" date="2018-11" db="EMBL/GenBank/DDBJ databases">
        <title>Complete Plastid Genome of Cyanidioschyzon merolae Isolate 5578.</title>
        <authorList>
            <person name="Bi G."/>
        </authorList>
    </citation>
    <scope>NUCLEOTIDE SEQUENCE</scope>
</reference>
<evidence type="ECO:0000256" key="1">
    <source>
        <dbReference type="ARBA" id="ARBA00006242"/>
    </source>
</evidence>
<dbReference type="PANTHER" id="PTHR12534:SF0">
    <property type="entry name" value="SMALL RIBOSOMAL SUBUNIT PROTEIN US2M"/>
    <property type="match status" value="1"/>
</dbReference>
<geneLocation type="chloroplast" evidence="7"/>
<dbReference type="HAMAP" id="MF_00291_B">
    <property type="entry name" value="Ribosomal_uS2_B"/>
    <property type="match status" value="1"/>
</dbReference>
<dbReference type="CDD" id="cd01425">
    <property type="entry name" value="RPS2"/>
    <property type="match status" value="1"/>
</dbReference>
<dbReference type="EMBL" id="MK231134">
    <property type="protein sequence ID" value="QFV17065.1"/>
    <property type="molecule type" value="Genomic_DNA"/>
</dbReference>
<name>A0A5P9RU45_CYAME</name>